<dbReference type="InterPro" id="IPR000270">
    <property type="entry name" value="PB1_dom"/>
</dbReference>
<gene>
    <name evidence="7" type="primary">LOC100279220</name>
</gene>
<feature type="compositionally biased region" description="Low complexity" evidence="3">
    <location>
        <begin position="21"/>
        <end position="31"/>
    </location>
</feature>
<keyword evidence="4" id="KW-0472">Membrane</keyword>
<accession>A0A804NLF8</accession>
<keyword evidence="4" id="KW-0812">Transmembrane</keyword>
<dbReference type="CDD" id="cd06409">
    <property type="entry name" value="PB1_MUG70"/>
    <property type="match status" value="1"/>
</dbReference>
<dbReference type="AlphaFoldDB" id="A0A804NLF8"/>
<keyword evidence="8" id="KW-1185">Reference proteome</keyword>
<dbReference type="SMART" id="SM00116">
    <property type="entry name" value="CBS"/>
    <property type="match status" value="4"/>
</dbReference>
<evidence type="ECO:0008006" key="10">
    <source>
        <dbReference type="Google" id="ProtNLM"/>
    </source>
</evidence>
<dbReference type="InterPro" id="IPR046342">
    <property type="entry name" value="CBS_dom_sf"/>
</dbReference>
<feature type="domain" description="CBS" evidence="5">
    <location>
        <begin position="120"/>
        <end position="177"/>
    </location>
</feature>
<dbReference type="EnsemblPlants" id="Zm00001eb169430_T001">
    <property type="protein sequence ID" value="Zm00001eb169430_P001"/>
    <property type="gene ID" value="Zm00001eb169430"/>
</dbReference>
<sequence length="564" mass="60446">MVGGMSPPRRTLSMGSGGAMGRRAASAGVMGDSPKRGLSRSMTMGGERTVKRLRLSRALTVPESTTVLEVCRRMAARRADAALLTDSNALLCGILTDKDIATRVIARELKIDETPVWKVMTRHPIFVLSDTLAVEALQKMVQGKFRHLPVVDNGEVVAMLDIAKCLYDAISRMERASEKGKAAIANVAAGDDKYSIVEALKEQMFRPCLSAIIGEDSTVVMVSPGDSVLAATKRMVEAHATSAVVAVGSKPQGILTSRDILMRLVAKNLSADATPVEKVMTPDPEFATVDMPILDALRTMQERKFLHLPVMDRDGSIISIIDVIDIAHAAISICVCAQRACDGTLQVESSGGGGDGSAGSDEAASSMFQRFWDSAMALGPLDDETDTQSQMSEASRSQMMMSDVHHHHHHHDSAGGGSEAGFSLSSFSFKLQDRRGRMHRFSCEVQSLTPLVTCILRRLGADIDPDRLPQILYEDEDRDKVVLASDDDLAAAVEHARLAGWKGLKLFLDYSGTTGRRKAVATPRGAMAVGMSSRDAWAAAYSGVAAGAALVTGIGVMAYLRRSA</sequence>
<keyword evidence="9" id="KW-1267">Proteomics identification</keyword>
<keyword evidence="4" id="KW-1133">Transmembrane helix</keyword>
<evidence type="ECO:0000256" key="4">
    <source>
        <dbReference type="SAM" id="Phobius"/>
    </source>
</evidence>
<feature type="domain" description="CBS" evidence="5">
    <location>
        <begin position="54"/>
        <end position="113"/>
    </location>
</feature>
<evidence type="ECO:0000256" key="3">
    <source>
        <dbReference type="SAM" id="MobiDB-lite"/>
    </source>
</evidence>
<keyword evidence="2" id="KW-0129">CBS domain</keyword>
<evidence type="ECO:0000259" key="5">
    <source>
        <dbReference type="PROSITE" id="PS51371"/>
    </source>
</evidence>
<dbReference type="SUPFAM" id="SSF54631">
    <property type="entry name" value="CBS-domain pair"/>
    <property type="match status" value="2"/>
</dbReference>
<feature type="region of interest" description="Disordered" evidence="3">
    <location>
        <begin position="1"/>
        <end position="46"/>
    </location>
</feature>
<dbReference type="InterPro" id="IPR051462">
    <property type="entry name" value="CBS_domain-containing"/>
</dbReference>
<proteinExistence type="evidence at protein level"/>
<dbReference type="Gene3D" id="3.10.580.10">
    <property type="entry name" value="CBS-domain"/>
    <property type="match status" value="2"/>
</dbReference>
<dbReference type="InterPro" id="IPR000644">
    <property type="entry name" value="CBS_dom"/>
</dbReference>
<dbReference type="SUPFAM" id="SSF54277">
    <property type="entry name" value="CAD &amp; PB1 domains"/>
    <property type="match status" value="1"/>
</dbReference>
<dbReference type="InParanoid" id="A0A804NLF8"/>
<dbReference type="InterPro" id="IPR053793">
    <property type="entry name" value="PB1-like"/>
</dbReference>
<dbReference type="Proteomes" id="UP000007305">
    <property type="component" value="Chromosome 4"/>
</dbReference>
<feature type="region of interest" description="Disordered" evidence="3">
    <location>
        <begin position="382"/>
        <end position="418"/>
    </location>
</feature>
<dbReference type="Pfam" id="PF00564">
    <property type="entry name" value="PB1"/>
    <property type="match status" value="1"/>
</dbReference>
<evidence type="ECO:0000313" key="8">
    <source>
        <dbReference type="Proteomes" id="UP000007305"/>
    </source>
</evidence>
<reference evidence="8" key="1">
    <citation type="journal article" date="2009" name="Science">
        <title>The B73 maize genome: complexity, diversity, and dynamics.</title>
        <authorList>
            <person name="Schnable P.S."/>
            <person name="Ware D."/>
            <person name="Fulton R.S."/>
            <person name="Stein J.C."/>
            <person name="Wei F."/>
            <person name="Pasternak S."/>
            <person name="Liang C."/>
            <person name="Zhang J."/>
            <person name="Fulton L."/>
            <person name="Graves T.A."/>
            <person name="Minx P."/>
            <person name="Reily A.D."/>
            <person name="Courtney L."/>
            <person name="Kruchowski S.S."/>
            <person name="Tomlinson C."/>
            <person name="Strong C."/>
            <person name="Delehaunty K."/>
            <person name="Fronick C."/>
            <person name="Courtney B."/>
            <person name="Rock S.M."/>
            <person name="Belter E."/>
            <person name="Du F."/>
            <person name="Kim K."/>
            <person name="Abbott R.M."/>
            <person name="Cotton M."/>
            <person name="Levy A."/>
            <person name="Marchetto P."/>
            <person name="Ochoa K."/>
            <person name="Jackson S.M."/>
            <person name="Gillam B."/>
            <person name="Chen W."/>
            <person name="Yan L."/>
            <person name="Higginbotham J."/>
            <person name="Cardenas M."/>
            <person name="Waligorski J."/>
            <person name="Applebaum E."/>
            <person name="Phelps L."/>
            <person name="Falcone J."/>
            <person name="Kanchi K."/>
            <person name="Thane T."/>
            <person name="Scimone A."/>
            <person name="Thane N."/>
            <person name="Henke J."/>
            <person name="Wang T."/>
            <person name="Ruppert J."/>
            <person name="Shah N."/>
            <person name="Rotter K."/>
            <person name="Hodges J."/>
            <person name="Ingenthron E."/>
            <person name="Cordes M."/>
            <person name="Kohlberg S."/>
            <person name="Sgro J."/>
            <person name="Delgado B."/>
            <person name="Mead K."/>
            <person name="Chinwalla A."/>
            <person name="Leonard S."/>
            <person name="Crouse K."/>
            <person name="Collura K."/>
            <person name="Kudrna D."/>
            <person name="Currie J."/>
            <person name="He R."/>
            <person name="Angelova A."/>
            <person name="Rajasekar S."/>
            <person name="Mueller T."/>
            <person name="Lomeli R."/>
            <person name="Scara G."/>
            <person name="Ko A."/>
            <person name="Delaney K."/>
            <person name="Wissotski M."/>
            <person name="Lopez G."/>
            <person name="Campos D."/>
            <person name="Braidotti M."/>
            <person name="Ashley E."/>
            <person name="Golser W."/>
            <person name="Kim H."/>
            <person name="Lee S."/>
            <person name="Lin J."/>
            <person name="Dujmic Z."/>
            <person name="Kim W."/>
            <person name="Talag J."/>
            <person name="Zuccolo A."/>
            <person name="Fan C."/>
            <person name="Sebastian A."/>
            <person name="Kramer M."/>
            <person name="Spiegel L."/>
            <person name="Nascimento L."/>
            <person name="Zutavern T."/>
            <person name="Miller B."/>
            <person name="Ambroise C."/>
            <person name="Muller S."/>
            <person name="Spooner W."/>
            <person name="Narechania A."/>
            <person name="Ren L."/>
            <person name="Wei S."/>
            <person name="Kumari S."/>
            <person name="Faga B."/>
            <person name="Levy M.J."/>
            <person name="McMahan L."/>
            <person name="Van Buren P."/>
            <person name="Vaughn M.W."/>
            <person name="Ying K."/>
            <person name="Yeh C.-T."/>
            <person name="Emrich S.J."/>
            <person name="Jia Y."/>
            <person name="Kalyanaraman A."/>
            <person name="Hsia A.-P."/>
            <person name="Barbazuk W.B."/>
            <person name="Baucom R.S."/>
            <person name="Brutnell T.P."/>
            <person name="Carpita N.C."/>
            <person name="Chaparro C."/>
            <person name="Chia J.-M."/>
            <person name="Deragon J.-M."/>
            <person name="Estill J.C."/>
            <person name="Fu Y."/>
            <person name="Jeddeloh J.A."/>
            <person name="Han Y."/>
            <person name="Lee H."/>
            <person name="Li P."/>
            <person name="Lisch D.R."/>
            <person name="Liu S."/>
            <person name="Liu Z."/>
            <person name="Nagel D.H."/>
            <person name="McCann M.C."/>
            <person name="SanMiguel P."/>
            <person name="Myers A.M."/>
            <person name="Nettleton D."/>
            <person name="Nguyen J."/>
            <person name="Penning B.W."/>
            <person name="Ponnala L."/>
            <person name="Schneider K.L."/>
            <person name="Schwartz D.C."/>
            <person name="Sharma A."/>
            <person name="Soderlund C."/>
            <person name="Springer N.M."/>
            <person name="Sun Q."/>
            <person name="Wang H."/>
            <person name="Waterman M."/>
            <person name="Westerman R."/>
            <person name="Wolfgruber T.K."/>
            <person name="Yang L."/>
            <person name="Yu Y."/>
            <person name="Zhang L."/>
            <person name="Zhou S."/>
            <person name="Zhu Q."/>
            <person name="Bennetzen J.L."/>
            <person name="Dawe R.K."/>
            <person name="Jiang J."/>
            <person name="Jiang N."/>
            <person name="Presting G.G."/>
            <person name="Wessler S.R."/>
            <person name="Aluru S."/>
            <person name="Martienssen R.A."/>
            <person name="Clifton S.W."/>
            <person name="McCombie W.R."/>
            <person name="Wing R.A."/>
            <person name="Wilson R.K."/>
        </authorList>
    </citation>
    <scope>NUCLEOTIDE SEQUENCE [LARGE SCALE GENOMIC DNA]</scope>
    <source>
        <strain evidence="8">cv. B73</strain>
    </source>
</reference>
<dbReference type="PROSITE" id="PS51371">
    <property type="entry name" value="CBS"/>
    <property type="match status" value="3"/>
</dbReference>
<evidence type="ECO:0000259" key="6">
    <source>
        <dbReference type="PROSITE" id="PS51745"/>
    </source>
</evidence>
<feature type="transmembrane region" description="Helical" evidence="4">
    <location>
        <begin position="536"/>
        <end position="560"/>
    </location>
</feature>
<dbReference type="PANTHER" id="PTHR48108">
    <property type="entry name" value="CBS DOMAIN-CONTAINING PROTEIN CBSX2, CHLOROPLASTIC"/>
    <property type="match status" value="1"/>
</dbReference>
<dbReference type="SMART" id="SM00666">
    <property type="entry name" value="PB1"/>
    <property type="match status" value="1"/>
</dbReference>
<feature type="compositionally biased region" description="Polar residues" evidence="3">
    <location>
        <begin position="387"/>
        <end position="400"/>
    </location>
</feature>
<feature type="domain" description="CBS" evidence="5">
    <location>
        <begin position="280"/>
        <end position="338"/>
    </location>
</feature>
<feature type="domain" description="PB1" evidence="6">
    <location>
        <begin position="424"/>
        <end position="511"/>
    </location>
</feature>
<dbReference type="Gramene" id="Zm00001eb169430_T001">
    <property type="protein sequence ID" value="Zm00001eb169430_P001"/>
    <property type="gene ID" value="Zm00001eb169430"/>
</dbReference>
<reference evidence="7" key="3">
    <citation type="submission" date="2021-05" db="UniProtKB">
        <authorList>
            <consortium name="EnsemblPlants"/>
        </authorList>
    </citation>
    <scope>IDENTIFICATION</scope>
    <source>
        <strain evidence="7">cv. B73</strain>
    </source>
</reference>
<dbReference type="Pfam" id="PF00571">
    <property type="entry name" value="CBS"/>
    <property type="match status" value="4"/>
</dbReference>
<keyword evidence="1" id="KW-0677">Repeat</keyword>
<evidence type="ECO:0007829" key="9">
    <source>
        <dbReference type="PeptideAtlas" id="A0A804NLF8"/>
    </source>
</evidence>
<dbReference type="OrthoDB" id="418595at2759"/>
<reference evidence="7" key="2">
    <citation type="submission" date="2019-07" db="EMBL/GenBank/DDBJ databases">
        <authorList>
            <person name="Seetharam A."/>
            <person name="Woodhouse M."/>
            <person name="Cannon E."/>
        </authorList>
    </citation>
    <scope>NUCLEOTIDE SEQUENCE [LARGE SCALE GENOMIC DNA]</scope>
    <source>
        <strain evidence="7">cv. B73</strain>
    </source>
</reference>
<dbReference type="PROSITE" id="PS51745">
    <property type="entry name" value="PB1"/>
    <property type="match status" value="1"/>
</dbReference>
<name>A0A804NLF8_MAIZE</name>
<evidence type="ECO:0000256" key="2">
    <source>
        <dbReference type="PROSITE-ProRule" id="PRU00703"/>
    </source>
</evidence>
<evidence type="ECO:0000313" key="7">
    <source>
        <dbReference type="EnsemblPlants" id="Zm00001eb169430_P001"/>
    </source>
</evidence>
<evidence type="ECO:0000256" key="1">
    <source>
        <dbReference type="ARBA" id="ARBA00022737"/>
    </source>
</evidence>
<dbReference type="PANTHER" id="PTHR48108:SF26">
    <property type="entry name" value="CBS DOMAIN-CONTAINING PROTEIN DDB_G0289609"/>
    <property type="match status" value="1"/>
</dbReference>
<organism evidence="7 8">
    <name type="scientific">Zea mays</name>
    <name type="common">Maize</name>
    <dbReference type="NCBI Taxonomy" id="4577"/>
    <lineage>
        <taxon>Eukaryota</taxon>
        <taxon>Viridiplantae</taxon>
        <taxon>Streptophyta</taxon>
        <taxon>Embryophyta</taxon>
        <taxon>Tracheophyta</taxon>
        <taxon>Spermatophyta</taxon>
        <taxon>Magnoliopsida</taxon>
        <taxon>Liliopsida</taxon>
        <taxon>Poales</taxon>
        <taxon>Poaceae</taxon>
        <taxon>PACMAD clade</taxon>
        <taxon>Panicoideae</taxon>
        <taxon>Andropogonodae</taxon>
        <taxon>Andropogoneae</taxon>
        <taxon>Tripsacinae</taxon>
        <taxon>Zea</taxon>
    </lineage>
</organism>
<protein>
    <recommendedName>
        <fullName evidence="10">CBS domain-containing protein CBSCBSPB1</fullName>
    </recommendedName>
</protein>